<evidence type="ECO:0000256" key="1">
    <source>
        <dbReference type="ARBA" id="ARBA00008834"/>
    </source>
</evidence>
<dbReference type="Gene3D" id="2.160.20.10">
    <property type="entry name" value="Single-stranded right-handed beta-helix, Pectin lyase-like"/>
    <property type="match status" value="1"/>
</dbReference>
<dbReference type="GO" id="GO:0005975">
    <property type="term" value="P:carbohydrate metabolic process"/>
    <property type="evidence" value="ECO:0007669"/>
    <property type="project" value="InterPro"/>
</dbReference>
<dbReference type="PANTHER" id="PTHR31339:SF9">
    <property type="entry name" value="PLASMIN AND FIBRONECTIN-BINDING PROTEIN A"/>
    <property type="match status" value="1"/>
</dbReference>
<gene>
    <name evidence="5" type="ORF">A8806_107108</name>
</gene>
<dbReference type="InterPro" id="IPR011050">
    <property type="entry name" value="Pectin_lyase_fold/virulence"/>
</dbReference>
<name>A0A2Y9C5D8_9FIRM</name>
<accession>A0A2Y9C5D8</accession>
<evidence type="ECO:0000313" key="6">
    <source>
        <dbReference type="Proteomes" id="UP000245845"/>
    </source>
</evidence>
<sequence length="448" mass="50882">MINIKKEILLVPEPEGTDDTGRIQAAVDSCRETGGRVVFAPGKYYTGTIHLCSNLMIEFTEGSEIIGSDDLAKYTVHEYSHQSKQNYWQSLFFARDAVHVVLKGKGRISGQGDRFPYGLEAYSVDDQDMAPVREYKVRPSLLYLKGCTDVKVEQLELRDAAQFAVLTEECTKVEFRDVSVINRKNQNTDGFHFSVIRDIMVENCRLDCGDDAVVLNRSAAGVRIRNCDISSRWAGIRIGPFSDGEFTRIEVCGCHIHHTYGCAVKIQVGEGGYAHDLYFHDLVMDEVTGPVQIRLCHFPGWETKKETNISPGRIDRITFERIRARVIAEGKPKPHEVPVFDGERYSCVQVQGLDEYKIGRLTCRDWDIQYEGGYEDTAYSLHLTENADYRYPEYFIFGIMPCYAMYAAHVEKLVLSGLHFSCEKRDVRVPFVFHDIAGIEMTGIQTEQ</sequence>
<dbReference type="Pfam" id="PF00295">
    <property type="entry name" value="Glyco_hydro_28"/>
    <property type="match status" value="1"/>
</dbReference>
<dbReference type="EMBL" id="QGDL01000007">
    <property type="protein sequence ID" value="PWJ28960.1"/>
    <property type="molecule type" value="Genomic_DNA"/>
</dbReference>
<dbReference type="OrthoDB" id="9795222at2"/>
<dbReference type="RefSeq" id="WP_109731500.1">
    <property type="nucleotide sequence ID" value="NZ_BAAACK010000011.1"/>
</dbReference>
<dbReference type="GO" id="GO:0004650">
    <property type="term" value="F:polygalacturonase activity"/>
    <property type="evidence" value="ECO:0007669"/>
    <property type="project" value="InterPro"/>
</dbReference>
<protein>
    <submittedName>
        <fullName evidence="5">Glycosyl hydrolase family 28</fullName>
    </submittedName>
</protein>
<comment type="similarity">
    <text evidence="1 4">Belongs to the glycosyl hydrolase 28 family.</text>
</comment>
<dbReference type="AlphaFoldDB" id="A0A2Y9C5D8"/>
<comment type="caution">
    <text evidence="5">The sequence shown here is derived from an EMBL/GenBank/DDBJ whole genome shotgun (WGS) entry which is preliminary data.</text>
</comment>
<evidence type="ECO:0000256" key="2">
    <source>
        <dbReference type="ARBA" id="ARBA00022801"/>
    </source>
</evidence>
<reference evidence="5 6" key="1">
    <citation type="submission" date="2018-05" db="EMBL/GenBank/DDBJ databases">
        <title>The Hungate 1000. A catalogue of reference genomes from the rumen microbiome.</title>
        <authorList>
            <person name="Kelly W."/>
        </authorList>
    </citation>
    <scope>NUCLEOTIDE SEQUENCE [LARGE SCALE GENOMIC DNA]</scope>
    <source>
        <strain evidence="5 6">NLAE-zl-C242</strain>
    </source>
</reference>
<keyword evidence="3 4" id="KW-0326">Glycosidase</keyword>
<dbReference type="InterPro" id="IPR051801">
    <property type="entry name" value="GH28_Enzymes"/>
</dbReference>
<evidence type="ECO:0000256" key="4">
    <source>
        <dbReference type="RuleBase" id="RU361169"/>
    </source>
</evidence>
<dbReference type="PANTHER" id="PTHR31339">
    <property type="entry name" value="PECTIN LYASE-RELATED"/>
    <property type="match status" value="1"/>
</dbReference>
<dbReference type="InterPro" id="IPR012334">
    <property type="entry name" value="Pectin_lyas_fold"/>
</dbReference>
<keyword evidence="2 4" id="KW-0378">Hydrolase</keyword>
<proteinExistence type="inferred from homology"/>
<evidence type="ECO:0000256" key="3">
    <source>
        <dbReference type="ARBA" id="ARBA00023295"/>
    </source>
</evidence>
<organism evidence="5 6">
    <name type="scientific">Faecalicatena orotica</name>
    <dbReference type="NCBI Taxonomy" id="1544"/>
    <lineage>
        <taxon>Bacteria</taxon>
        <taxon>Bacillati</taxon>
        <taxon>Bacillota</taxon>
        <taxon>Clostridia</taxon>
        <taxon>Lachnospirales</taxon>
        <taxon>Lachnospiraceae</taxon>
        <taxon>Faecalicatena</taxon>
    </lineage>
</organism>
<evidence type="ECO:0000313" key="5">
    <source>
        <dbReference type="EMBL" id="PWJ28960.1"/>
    </source>
</evidence>
<dbReference type="SUPFAM" id="SSF51126">
    <property type="entry name" value="Pectin lyase-like"/>
    <property type="match status" value="1"/>
</dbReference>
<dbReference type="InterPro" id="IPR000743">
    <property type="entry name" value="Glyco_hydro_28"/>
</dbReference>
<keyword evidence="6" id="KW-1185">Reference proteome</keyword>
<dbReference type="Proteomes" id="UP000245845">
    <property type="component" value="Unassembled WGS sequence"/>
</dbReference>